<protein>
    <submittedName>
        <fullName evidence="2">Uncharacterized protein LOC106740961 isoform X1</fullName>
    </submittedName>
</protein>
<dbReference type="AlphaFoldDB" id="A0A6P3WPK9"/>
<dbReference type="KEGG" id="dqu:106740961"/>
<proteinExistence type="predicted"/>
<evidence type="ECO:0000313" key="1">
    <source>
        <dbReference type="Proteomes" id="UP000515204"/>
    </source>
</evidence>
<keyword evidence="1" id="KW-1185">Reference proteome</keyword>
<dbReference type="RefSeq" id="XP_014467966.1">
    <property type="nucleotide sequence ID" value="XM_014612480.1"/>
</dbReference>
<dbReference type="GeneID" id="106740961"/>
<organism evidence="1 2">
    <name type="scientific">Dinoponera quadriceps</name>
    <name type="common">South American ant</name>
    <dbReference type="NCBI Taxonomy" id="609295"/>
    <lineage>
        <taxon>Eukaryota</taxon>
        <taxon>Metazoa</taxon>
        <taxon>Ecdysozoa</taxon>
        <taxon>Arthropoda</taxon>
        <taxon>Hexapoda</taxon>
        <taxon>Insecta</taxon>
        <taxon>Pterygota</taxon>
        <taxon>Neoptera</taxon>
        <taxon>Endopterygota</taxon>
        <taxon>Hymenoptera</taxon>
        <taxon>Apocrita</taxon>
        <taxon>Aculeata</taxon>
        <taxon>Formicoidea</taxon>
        <taxon>Formicidae</taxon>
        <taxon>Ponerinae</taxon>
        <taxon>Ponerini</taxon>
        <taxon>Dinoponera</taxon>
    </lineage>
</organism>
<accession>A0A6P3WPK9</accession>
<name>A0A6P3WPK9_DINQU</name>
<gene>
    <name evidence="2" type="primary">LOC106740961</name>
</gene>
<reference evidence="2" key="1">
    <citation type="submission" date="2025-08" db="UniProtKB">
        <authorList>
            <consortium name="RefSeq"/>
        </authorList>
    </citation>
    <scope>IDENTIFICATION</scope>
</reference>
<evidence type="ECO:0000313" key="2">
    <source>
        <dbReference type="RefSeq" id="XP_014467966.1"/>
    </source>
</evidence>
<dbReference type="Proteomes" id="UP000515204">
    <property type="component" value="Unplaced"/>
</dbReference>
<dbReference type="OrthoDB" id="7553547at2759"/>
<sequence>MMEDGIRCQGLMIDPTWPRERASEQANVDFPSLCARDSLFRMATSTTHLVLTDMKKREERVIIIVITVVIADAYRNKRDVVSLNTDVISYYKPRPRDLFLDRSFIDKIIGQQTLLDGPVRDQTIGQQTFLDTSLRERSAYPSGVPIFHKQPFKKNLFHTVTAFRDEPLFRDALLKDHELRGERAVFRNSPFEGQSASLASEEIFGEQASVYRSQAPFKKQLLTLETPLKNLFHGQPPPDEQAPFRKQRTYVDFPTISNSIKFYRDDSYSKPIDSYGRQKDAQATSYGHCGGPAMYTEYGNHALELSSIPMVPFSEHLSALNVDVPVTLPSTPVANHGSASSLFPASFGISGVHSSDASRMKLDLASTSQSAISPLSGKYNTLVDNSSTMSSNAVTTVPSIFVNTNRSSIIDHMLTRLTTKPSSSVMATLTSIMPFSGNTLEPIHFHATKYGAVVAPSFISQNELKNNVHTYPLPETPNSNLKIDEHNLKYLMPEVSKNNIKPDNQNPMLNYILSEEQKSMLKGDIPNSLANNALPEVLKHGWSFQQFSQPEASSSYAPLSPNGKMKLILPNTSAASASAVSWPMLIKHDVPVKLPGKSAIASDGSTNNYVPLEVNLPLDFMTSMPSSLTASIPDSISGSITGGISTSIPGGMTTDMPAGIPTLNLGQSLHRAEQLRQTQEARNPWHPTGLQLQLGGFGGINYTLHASNPAVRPMELGIAKAGLTLPKLPQPHVPAFAKIGVGYQL</sequence>